<keyword evidence="11" id="KW-0864">Zinc transport</keyword>
<dbReference type="NCBIfam" id="TIGR01297">
    <property type="entry name" value="CDF"/>
    <property type="match status" value="1"/>
</dbReference>
<comment type="caution">
    <text evidence="22">The sequence shown here is derived from an EMBL/GenBank/DDBJ whole genome shotgun (WGS) entry which is preliminary data.</text>
</comment>
<feature type="transmembrane region" description="Helical" evidence="19">
    <location>
        <begin position="235"/>
        <end position="252"/>
    </location>
</feature>
<dbReference type="InterPro" id="IPR058533">
    <property type="entry name" value="Cation_efflux_TM"/>
</dbReference>
<feature type="transmembrane region" description="Helical" evidence="19">
    <location>
        <begin position="272"/>
        <end position="289"/>
    </location>
</feature>
<proteinExistence type="inferred from homology"/>
<evidence type="ECO:0000256" key="7">
    <source>
        <dbReference type="ARBA" id="ARBA00022449"/>
    </source>
</evidence>
<feature type="transmembrane region" description="Helical" evidence="19">
    <location>
        <begin position="173"/>
        <end position="191"/>
    </location>
</feature>
<evidence type="ECO:0000256" key="20">
    <source>
        <dbReference type="SAM" id="MobiDB-lite"/>
    </source>
</evidence>
<evidence type="ECO:0000256" key="9">
    <source>
        <dbReference type="ARBA" id="ARBA00022723"/>
    </source>
</evidence>
<sequence length="714" mass="79000">MEEKYGGDVLAGSAGGGGGGLGPVDVPSARLLTDPDGSCQRGRSGHTFPSRCRLTKYIVLLCFTKFLKAVGLFESYDLLKVVHIVQFIFILKLGTALLMVLFQKPFSSGKSLSKHQWIKIFKHAVAGCIISLLWFFGLTLCGPLRTLLLFEHSDIVVISLLSVLFTSSGGGPAKTRGAAFFIIAVICLLLFDNDDLMAKMAEHPEGHHDSALTHMLYTAIAFLGVADHKSKVESWFSLIMPFTTVIFFVMILDFYVDSICSVKMEVSKCARYGSFPIFISALLFGNFWTHPITDQLRAMNKAAHQESTEHVLSGGVVRGQKGTLIGYSPEGTPLYHFMGDAFQHSSQSIPRFIKESLKQILEENDSRQIFYFLCLNLLFTFVELFYGVLTNSLGLISDGFHMLFDCSALVMGLFAALMSRWKATRIFSYGYGRIEILSGFINGLFLMVIAFFVFMESVARLIDPPELDTHMLTPVSVGGLIVNLIGICAFSHAHNHTHGASQGSCHTDHSHSHHMHGHNDHGHGHSHGSAGGGMNANMRGVFLHVLADTLGSIGVIVSTILIEQFGWFIADPLCSLFIAMLIFLSVVPLIKDACQVLLLRLPPEYEKELHIALEKIQKIEGLISYRDSHFWRHSANIVAGTIHIQVTSDVLEQRIVQQVTGILKDAGVNNLTIQVEKEAYFQHMSGLSTGFHDVLAMTKQMESMKYYKDGTYIM</sequence>
<dbReference type="GO" id="GO:0006882">
    <property type="term" value="P:intracellular zinc ion homeostasis"/>
    <property type="evidence" value="ECO:0007669"/>
    <property type="project" value="InterPro"/>
</dbReference>
<feature type="transmembrane region" description="Helical" evidence="19">
    <location>
        <begin position="369"/>
        <end position="388"/>
    </location>
</feature>
<dbReference type="GO" id="GO:1904257">
    <property type="term" value="P:zinc ion import into Golgi lumen"/>
    <property type="evidence" value="ECO:0007669"/>
    <property type="project" value="TreeGrafter"/>
</dbReference>
<dbReference type="InterPro" id="IPR045316">
    <property type="entry name" value="Msc2-like"/>
</dbReference>
<dbReference type="EMBL" id="JAGFMF010011684">
    <property type="protein sequence ID" value="KAG8516138.1"/>
    <property type="molecule type" value="Genomic_DNA"/>
</dbReference>
<evidence type="ECO:0000256" key="17">
    <source>
        <dbReference type="ARBA" id="ARBA00038531"/>
    </source>
</evidence>
<keyword evidence="15 19" id="KW-0472">Membrane</keyword>
<feature type="transmembrane region" description="Helical" evidence="19">
    <location>
        <begin position="82"/>
        <end position="102"/>
    </location>
</feature>
<organism evidence="22 23">
    <name type="scientific">Galemys pyrenaicus</name>
    <name type="common">Iberian desman</name>
    <name type="synonym">Pyrenean desman</name>
    <dbReference type="NCBI Taxonomy" id="202257"/>
    <lineage>
        <taxon>Eukaryota</taxon>
        <taxon>Metazoa</taxon>
        <taxon>Chordata</taxon>
        <taxon>Craniata</taxon>
        <taxon>Vertebrata</taxon>
        <taxon>Euteleostomi</taxon>
        <taxon>Mammalia</taxon>
        <taxon>Eutheria</taxon>
        <taxon>Laurasiatheria</taxon>
        <taxon>Eulipotyphla</taxon>
        <taxon>Talpidae</taxon>
        <taxon>Galemys</taxon>
    </lineage>
</organism>
<comment type="subcellular location">
    <subcellularLocation>
        <location evidence="3">Cytoplasmic vesicle</location>
        <location evidence="3">COPII-coated vesicle membrane</location>
        <topology evidence="3">Multi-pass membrane protein</topology>
    </subcellularLocation>
    <subcellularLocation>
        <location evidence="4">Cytoplasmic vesicle</location>
        <location evidence="4">Secretory vesicle membrane</location>
        <topology evidence="4">Multi-pass membrane protein</topology>
    </subcellularLocation>
    <subcellularLocation>
        <location evidence="2">Golgi apparatus</location>
        <location evidence="2">Golgi stack membrane</location>
        <topology evidence="2">Multi-pass membrane protein</topology>
    </subcellularLocation>
    <subcellularLocation>
        <location evidence="1 19">Golgi apparatus</location>
        <location evidence="1 19">trans-Golgi network membrane</location>
        <topology evidence="1 19">Multi-pass membrane protein</topology>
    </subcellularLocation>
</comment>
<dbReference type="PANTHER" id="PTHR45755:SF1">
    <property type="entry name" value="PROTON-COUPLED ZINC ANTIPORTER SLC30A5"/>
    <property type="match status" value="1"/>
</dbReference>
<evidence type="ECO:0000256" key="11">
    <source>
        <dbReference type="ARBA" id="ARBA00022906"/>
    </source>
</evidence>
<keyword evidence="6 19" id="KW-0813">Transport</keyword>
<comment type="caution">
    <text evidence="19">Lacks conserved residue(s) required for the propagation of feature annotation.</text>
</comment>
<keyword evidence="14 19" id="KW-0406">Ion transport</keyword>
<evidence type="ECO:0000259" key="21">
    <source>
        <dbReference type="Pfam" id="PF01545"/>
    </source>
</evidence>
<dbReference type="OrthoDB" id="78669at2759"/>
<dbReference type="GO" id="GO:0015297">
    <property type="term" value="F:antiporter activity"/>
    <property type="evidence" value="ECO:0007669"/>
    <property type="project" value="UniProtKB-KW"/>
</dbReference>
<evidence type="ECO:0000256" key="8">
    <source>
        <dbReference type="ARBA" id="ARBA00022692"/>
    </source>
</evidence>
<feature type="transmembrane region" description="Helical" evidence="19">
    <location>
        <begin position="439"/>
        <end position="459"/>
    </location>
</feature>
<feature type="transmembrane region" description="Helical" evidence="19">
    <location>
        <begin position="123"/>
        <end position="140"/>
    </location>
</feature>
<comment type="catalytic activity">
    <reaction evidence="18">
        <text>Zn(2+)(in) + 2 H(+)(out) = Zn(2+)(out) + 2 H(+)(in)</text>
        <dbReference type="Rhea" id="RHEA:72627"/>
        <dbReference type="ChEBI" id="CHEBI:15378"/>
        <dbReference type="ChEBI" id="CHEBI:29105"/>
    </reaction>
</comment>
<dbReference type="Proteomes" id="UP000700334">
    <property type="component" value="Unassembled WGS sequence"/>
</dbReference>
<evidence type="ECO:0000256" key="3">
    <source>
        <dbReference type="ARBA" id="ARBA00004557"/>
    </source>
</evidence>
<evidence type="ECO:0000256" key="14">
    <source>
        <dbReference type="ARBA" id="ARBA00023065"/>
    </source>
</evidence>
<dbReference type="GO" id="GO:0005385">
    <property type="term" value="F:zinc ion transmembrane transporter activity"/>
    <property type="evidence" value="ECO:0007669"/>
    <property type="project" value="UniProtKB-UniRule"/>
</dbReference>
<feature type="transmembrane region" description="Helical" evidence="19">
    <location>
        <begin position="471"/>
        <end position="490"/>
    </location>
</feature>
<comment type="similarity">
    <text evidence="5 19">Belongs to the cation diffusion facilitator (CDF) transporter (TC 2.A.4) family. SLC30A subfamily.</text>
</comment>
<feature type="transmembrane region" description="Helical" evidence="19">
    <location>
        <begin position="400"/>
        <end position="418"/>
    </location>
</feature>
<feature type="transmembrane region" description="Helical" evidence="19">
    <location>
        <begin position="541"/>
        <end position="562"/>
    </location>
</feature>
<dbReference type="GO" id="GO:0012507">
    <property type="term" value="C:ER to Golgi transport vesicle membrane"/>
    <property type="evidence" value="ECO:0007669"/>
    <property type="project" value="UniProtKB-SubCell"/>
</dbReference>
<keyword evidence="10" id="KW-0862">Zinc</keyword>
<keyword evidence="12 19" id="KW-1133">Transmembrane helix</keyword>
<keyword evidence="9" id="KW-0479">Metal-binding</keyword>
<dbReference type="AlphaFoldDB" id="A0A8J6A846"/>
<evidence type="ECO:0000256" key="19">
    <source>
        <dbReference type="RuleBase" id="RU369017"/>
    </source>
</evidence>
<keyword evidence="8 19" id="KW-0812">Transmembrane</keyword>
<dbReference type="InterPro" id="IPR027469">
    <property type="entry name" value="Cation_efflux_TMD_sf"/>
</dbReference>
<evidence type="ECO:0000256" key="2">
    <source>
        <dbReference type="ARBA" id="ARBA00004205"/>
    </source>
</evidence>
<evidence type="ECO:0000313" key="23">
    <source>
        <dbReference type="Proteomes" id="UP000700334"/>
    </source>
</evidence>
<dbReference type="PANTHER" id="PTHR45755">
    <property type="match status" value="1"/>
</dbReference>
<evidence type="ECO:0000256" key="6">
    <source>
        <dbReference type="ARBA" id="ARBA00022448"/>
    </source>
</evidence>
<dbReference type="InterPro" id="IPR002524">
    <property type="entry name" value="Cation_efflux"/>
</dbReference>
<dbReference type="GO" id="GO:0032580">
    <property type="term" value="C:Golgi cisterna membrane"/>
    <property type="evidence" value="ECO:0007669"/>
    <property type="project" value="UniProtKB-SubCell"/>
</dbReference>
<evidence type="ECO:0000256" key="16">
    <source>
        <dbReference type="ARBA" id="ARBA00023329"/>
    </source>
</evidence>
<comment type="subunit">
    <text evidence="17">Heterodimer with SLC30A6/ZNT6; form a functional zinc ion transmembrane transporter.</text>
</comment>
<keyword evidence="23" id="KW-1185">Reference proteome</keyword>
<evidence type="ECO:0000256" key="13">
    <source>
        <dbReference type="ARBA" id="ARBA00023034"/>
    </source>
</evidence>
<evidence type="ECO:0000256" key="10">
    <source>
        <dbReference type="ARBA" id="ARBA00022833"/>
    </source>
</evidence>
<evidence type="ECO:0000256" key="5">
    <source>
        <dbReference type="ARBA" id="ARBA00008873"/>
    </source>
</evidence>
<evidence type="ECO:0000313" key="22">
    <source>
        <dbReference type="EMBL" id="KAG8516138.1"/>
    </source>
</evidence>
<evidence type="ECO:0000256" key="4">
    <source>
        <dbReference type="ARBA" id="ARBA00004638"/>
    </source>
</evidence>
<evidence type="ECO:0000256" key="12">
    <source>
        <dbReference type="ARBA" id="ARBA00022989"/>
    </source>
</evidence>
<feature type="transmembrane region" description="Helical" evidence="19">
    <location>
        <begin position="568"/>
        <end position="590"/>
    </location>
</feature>
<keyword evidence="16" id="KW-0968">Cytoplasmic vesicle</keyword>
<evidence type="ECO:0000256" key="15">
    <source>
        <dbReference type="ARBA" id="ARBA00023136"/>
    </source>
</evidence>
<dbReference type="GO" id="GO:0046872">
    <property type="term" value="F:metal ion binding"/>
    <property type="evidence" value="ECO:0007669"/>
    <property type="project" value="UniProtKB-KW"/>
</dbReference>
<comment type="function">
    <text evidence="19">Functions as a zinc transporter.</text>
</comment>
<evidence type="ECO:0000256" key="18">
    <source>
        <dbReference type="ARBA" id="ARBA00048349"/>
    </source>
</evidence>
<name>A0A8J6A846_GALPY</name>
<evidence type="ECO:0000256" key="1">
    <source>
        <dbReference type="ARBA" id="ARBA00004166"/>
    </source>
</evidence>
<accession>A0A8J6A846</accession>
<keyword evidence="13 19" id="KW-0333">Golgi apparatus</keyword>
<dbReference type="Pfam" id="PF01545">
    <property type="entry name" value="Cation_efflux"/>
    <property type="match status" value="1"/>
</dbReference>
<reference evidence="22" key="1">
    <citation type="journal article" date="2021" name="Evol. Appl.">
        <title>The genome of the Pyrenean desman and the effects of bottlenecks and inbreeding on the genomic landscape of an endangered species.</title>
        <authorList>
            <person name="Escoda L."/>
            <person name="Castresana J."/>
        </authorList>
    </citation>
    <scope>NUCLEOTIDE SEQUENCE</scope>
    <source>
        <strain evidence="22">IBE-C5619</strain>
    </source>
</reference>
<gene>
    <name evidence="22" type="ORF">J0S82_015352</name>
</gene>
<keyword evidence="7" id="KW-0050">Antiport</keyword>
<feature type="region of interest" description="Disordered" evidence="20">
    <location>
        <begin position="501"/>
        <end position="530"/>
    </location>
</feature>
<protein>
    <recommendedName>
        <fullName evidence="19">Zinc transporter</fullName>
    </recommendedName>
</protein>
<dbReference type="Gene3D" id="1.20.1510.10">
    <property type="entry name" value="Cation efflux protein transmembrane domain"/>
    <property type="match status" value="1"/>
</dbReference>
<feature type="domain" description="Cation efflux protein transmembrane" evidence="21">
    <location>
        <begin position="369"/>
        <end position="598"/>
    </location>
</feature>
<dbReference type="SUPFAM" id="SSF161111">
    <property type="entry name" value="Cation efflux protein transmembrane domain-like"/>
    <property type="match status" value="1"/>
</dbReference>